<reference evidence="2" key="1">
    <citation type="journal article" date="2022" name="Mol. Ecol. Resour.">
        <title>The genomes of chicory, endive, great burdock and yacon provide insights into Asteraceae palaeo-polyploidization history and plant inulin production.</title>
        <authorList>
            <person name="Fan W."/>
            <person name="Wang S."/>
            <person name="Wang H."/>
            <person name="Wang A."/>
            <person name="Jiang F."/>
            <person name="Liu H."/>
            <person name="Zhao H."/>
            <person name="Xu D."/>
            <person name="Zhang Y."/>
        </authorList>
    </citation>
    <scope>NUCLEOTIDE SEQUENCE [LARGE SCALE GENOMIC DNA]</scope>
    <source>
        <strain evidence="2">cv. Yunnan</strain>
    </source>
</reference>
<accession>A0ACB8Y0V7</accession>
<name>A0ACB8Y0V7_9ASTR</name>
<comment type="caution">
    <text evidence="1">The sequence shown here is derived from an EMBL/GenBank/DDBJ whole genome shotgun (WGS) entry which is preliminary data.</text>
</comment>
<reference evidence="1 2" key="2">
    <citation type="journal article" date="2022" name="Mol. Ecol. Resour.">
        <title>The genomes of chicory, endive, great burdock and yacon provide insights into Asteraceae paleo-polyploidization history and plant inulin production.</title>
        <authorList>
            <person name="Fan W."/>
            <person name="Wang S."/>
            <person name="Wang H."/>
            <person name="Wang A."/>
            <person name="Jiang F."/>
            <person name="Liu H."/>
            <person name="Zhao H."/>
            <person name="Xu D."/>
            <person name="Zhang Y."/>
        </authorList>
    </citation>
    <scope>NUCLEOTIDE SEQUENCE [LARGE SCALE GENOMIC DNA]</scope>
    <source>
        <strain evidence="2">cv. Yunnan</strain>
        <tissue evidence="1">Leaves</tissue>
    </source>
</reference>
<keyword evidence="2" id="KW-1185">Reference proteome</keyword>
<organism evidence="1 2">
    <name type="scientific">Smallanthus sonchifolius</name>
    <dbReference type="NCBI Taxonomy" id="185202"/>
    <lineage>
        <taxon>Eukaryota</taxon>
        <taxon>Viridiplantae</taxon>
        <taxon>Streptophyta</taxon>
        <taxon>Embryophyta</taxon>
        <taxon>Tracheophyta</taxon>
        <taxon>Spermatophyta</taxon>
        <taxon>Magnoliopsida</taxon>
        <taxon>eudicotyledons</taxon>
        <taxon>Gunneridae</taxon>
        <taxon>Pentapetalae</taxon>
        <taxon>asterids</taxon>
        <taxon>campanulids</taxon>
        <taxon>Asterales</taxon>
        <taxon>Asteraceae</taxon>
        <taxon>Asteroideae</taxon>
        <taxon>Heliantheae alliance</taxon>
        <taxon>Millerieae</taxon>
        <taxon>Smallanthus</taxon>
    </lineage>
</organism>
<gene>
    <name evidence="1" type="ORF">L1987_85501</name>
</gene>
<evidence type="ECO:0000313" key="2">
    <source>
        <dbReference type="Proteomes" id="UP001056120"/>
    </source>
</evidence>
<dbReference type="EMBL" id="CM042046">
    <property type="protein sequence ID" value="KAI3675905.1"/>
    <property type="molecule type" value="Genomic_DNA"/>
</dbReference>
<proteinExistence type="predicted"/>
<protein>
    <submittedName>
        <fullName evidence="1">Uncharacterized protein</fullName>
    </submittedName>
</protein>
<evidence type="ECO:0000313" key="1">
    <source>
        <dbReference type="EMBL" id="KAI3675905.1"/>
    </source>
</evidence>
<dbReference type="Proteomes" id="UP001056120">
    <property type="component" value="Linkage Group LG29"/>
</dbReference>
<sequence>MAKNEHASEETMVNIEDSRGERVERIVNNEYKVWKSSTPFLYDLLISHAFDWPSLTVEWLPDRVESSNGPYSIQKIILGTHTIDEEPNYLIIAQVKLPLLDDYAYDEKYGNLDCEDDRDQLYSGAACKIEVLQEIHHDGEVHRARHMPHDPFIIATKTLSSEVHIFDYRNHPAKPPIGVTSNPDLRLMGHCSDGFGLSWSTINQGLLLSGSDDAKICLWDINQIPVNKALNASQTFEVHKGRVEDVGWHFKHGYLFASCGADKYLHIYDLRSPCLKRPIKSLRAHRSEINCLSFNPLNEWLVATGSTDKTVKIFDLRKFTTPLHTFNHHNDEVVQIGWSPHNEKILASSCAGRRVMVWDTDRIGVEQSAKDVEDGPPELLFIHGGHTDRVPDFSWNPTEDWLIASVSDDNILPSLADG</sequence>